<evidence type="ECO:0000256" key="2">
    <source>
        <dbReference type="ARBA" id="ARBA00023128"/>
    </source>
</evidence>
<dbReference type="AlphaFoldDB" id="A0A9J6BS26"/>
<evidence type="ECO:0000256" key="3">
    <source>
        <dbReference type="ARBA" id="ARBA00035647"/>
    </source>
</evidence>
<dbReference type="InterPro" id="IPR013177">
    <property type="entry name" value="Ribosomal_mS38_C"/>
</dbReference>
<dbReference type="SMART" id="SM01155">
    <property type="entry name" value="DUF1713"/>
    <property type="match status" value="1"/>
</dbReference>
<keyword evidence="2" id="KW-0496">Mitochondrion</keyword>
<proteinExistence type="inferred from homology"/>
<evidence type="ECO:0000256" key="1">
    <source>
        <dbReference type="ARBA" id="ARBA00004173"/>
    </source>
</evidence>
<dbReference type="OrthoDB" id="6423950at2759"/>
<feature type="domain" description="Ribosomal protein mS38 C-terminal" evidence="5">
    <location>
        <begin position="123"/>
        <end position="156"/>
    </location>
</feature>
<name>A0A9J6BS26_POLVA</name>
<reference evidence="6" key="1">
    <citation type="submission" date="2021-03" db="EMBL/GenBank/DDBJ databases">
        <title>Chromosome level genome of the anhydrobiotic midge Polypedilum vanderplanki.</title>
        <authorList>
            <person name="Yoshida Y."/>
            <person name="Kikawada T."/>
            <person name="Gusev O."/>
        </authorList>
    </citation>
    <scope>NUCLEOTIDE SEQUENCE</scope>
    <source>
        <strain evidence="6">NIAS01</strain>
        <tissue evidence="6">Whole body or cell culture</tissue>
    </source>
</reference>
<sequence length="237" mass="27802">MLFLRQIKGISICSRLASISIRNLNVSSNSSPLSVSSSLNPAFLHNIEKSKLNGLSLQSTASIVNEIGYRQPIWKKEIFELPLTNKIVEIPTQINQKIIEEITNIDKTINLPTGNKSDENGKQAARLIQIRKRKMKKHKLRKLRKKMKFVWGRAKQRREWKKERRFLNGLLDQIKVAQKFSAEEFVEDKIRKATTDPLPRHYKGRKLPQWLIRELLEKDRLKAVEKKYQFWEECGKK</sequence>
<comment type="similarity">
    <text evidence="3">Belongs to the mitochondrion-specific ribosomal protein mS38 family.</text>
</comment>
<organism evidence="6 7">
    <name type="scientific">Polypedilum vanderplanki</name>
    <name type="common">Sleeping chironomid midge</name>
    <dbReference type="NCBI Taxonomy" id="319348"/>
    <lineage>
        <taxon>Eukaryota</taxon>
        <taxon>Metazoa</taxon>
        <taxon>Ecdysozoa</taxon>
        <taxon>Arthropoda</taxon>
        <taxon>Hexapoda</taxon>
        <taxon>Insecta</taxon>
        <taxon>Pterygota</taxon>
        <taxon>Neoptera</taxon>
        <taxon>Endopterygota</taxon>
        <taxon>Diptera</taxon>
        <taxon>Nematocera</taxon>
        <taxon>Chironomoidea</taxon>
        <taxon>Chironomidae</taxon>
        <taxon>Chironominae</taxon>
        <taxon>Polypedilum</taxon>
        <taxon>Polypedilum</taxon>
    </lineage>
</organism>
<evidence type="ECO:0000259" key="5">
    <source>
        <dbReference type="SMART" id="SM01155"/>
    </source>
</evidence>
<protein>
    <recommendedName>
        <fullName evidence="4">Small ribosomal subunit protein mS38</fullName>
    </recommendedName>
</protein>
<accession>A0A9J6BS26</accession>
<evidence type="ECO:0000256" key="4">
    <source>
        <dbReference type="ARBA" id="ARBA00035682"/>
    </source>
</evidence>
<comment type="caution">
    <text evidence="6">The sequence shown here is derived from an EMBL/GenBank/DDBJ whole genome shotgun (WGS) entry which is preliminary data.</text>
</comment>
<keyword evidence="7" id="KW-1185">Reference proteome</keyword>
<dbReference type="Proteomes" id="UP001107558">
    <property type="component" value="Chromosome 3"/>
</dbReference>
<comment type="subcellular location">
    <subcellularLocation>
        <location evidence="1">Mitochondrion</location>
    </subcellularLocation>
</comment>
<evidence type="ECO:0000313" key="7">
    <source>
        <dbReference type="Proteomes" id="UP001107558"/>
    </source>
</evidence>
<gene>
    <name evidence="6" type="ORF">PVAND_002407</name>
</gene>
<dbReference type="GO" id="GO:0005739">
    <property type="term" value="C:mitochondrion"/>
    <property type="evidence" value="ECO:0007669"/>
    <property type="project" value="UniProtKB-SubCell"/>
</dbReference>
<evidence type="ECO:0000313" key="6">
    <source>
        <dbReference type="EMBL" id="KAG5672267.1"/>
    </source>
</evidence>
<dbReference type="PANTHER" id="PTHR32035:SF3">
    <property type="entry name" value="SMALL RIBOSOMAL SUBUNIT PROTEIN MS38"/>
    <property type="match status" value="1"/>
</dbReference>
<dbReference type="EMBL" id="JADBJN010000003">
    <property type="protein sequence ID" value="KAG5672267.1"/>
    <property type="molecule type" value="Genomic_DNA"/>
</dbReference>
<dbReference type="PANTHER" id="PTHR32035">
    <property type="entry name" value="AURORA KINASE A-INTERACTING PROTEIN"/>
    <property type="match status" value="1"/>
</dbReference>